<dbReference type="RefSeq" id="WP_230842660.1">
    <property type="nucleotide sequence ID" value="NZ_CP063845.1"/>
</dbReference>
<name>A0ABY3PPH2_9CYAN</name>
<organism evidence="2 3">
    <name type="scientific">Gloeobacter morelensis MG652769</name>
    <dbReference type="NCBI Taxonomy" id="2781736"/>
    <lineage>
        <taxon>Bacteria</taxon>
        <taxon>Bacillati</taxon>
        <taxon>Cyanobacteriota</taxon>
        <taxon>Cyanophyceae</taxon>
        <taxon>Gloeobacterales</taxon>
        <taxon>Gloeobacteraceae</taxon>
        <taxon>Gloeobacter</taxon>
        <taxon>Gloeobacter morelensis</taxon>
    </lineage>
</organism>
<keyword evidence="3" id="KW-1185">Reference proteome</keyword>
<evidence type="ECO:0000313" key="3">
    <source>
        <dbReference type="Proteomes" id="UP001054846"/>
    </source>
</evidence>
<dbReference type="InterPro" id="IPR013087">
    <property type="entry name" value="Znf_C2H2_type"/>
</dbReference>
<dbReference type="Proteomes" id="UP001054846">
    <property type="component" value="Chromosome"/>
</dbReference>
<evidence type="ECO:0000313" key="2">
    <source>
        <dbReference type="EMBL" id="UFP95433.1"/>
    </source>
</evidence>
<dbReference type="PROSITE" id="PS00028">
    <property type="entry name" value="ZINC_FINGER_C2H2_1"/>
    <property type="match status" value="1"/>
</dbReference>
<reference evidence="2 3" key="1">
    <citation type="journal article" date="2021" name="Genome Biol. Evol.">
        <title>Complete Genome Sequencing of a Novel Gloeobacter Species from a Waterfall Cave in Mexico.</title>
        <authorList>
            <person name="Saw J.H."/>
            <person name="Cardona T."/>
            <person name="Montejano G."/>
        </authorList>
    </citation>
    <scope>NUCLEOTIDE SEQUENCE [LARGE SCALE GENOMIC DNA]</scope>
    <source>
        <strain evidence="2">MG652769</strain>
    </source>
</reference>
<evidence type="ECO:0000259" key="1">
    <source>
        <dbReference type="PROSITE" id="PS00028"/>
    </source>
</evidence>
<feature type="domain" description="C2H2-type" evidence="1">
    <location>
        <begin position="16"/>
        <end position="37"/>
    </location>
</feature>
<sequence length="130" mass="14991">MPGKRSKRGKVDRFHCPHCEARLWRLGSQKYHLFYTHLSEMTTEGGIPRKQAALLISKKGEYVDNCAWLEEFFCGEHGKMWMLVRQSSEGVLTAIVPSEHDWKRTTGTLFPNRPNPSVSEFTYRMSRGTG</sequence>
<gene>
    <name evidence="2" type="ORF">ISF26_04065</name>
</gene>
<dbReference type="EMBL" id="CP063845">
    <property type="protein sequence ID" value="UFP95433.1"/>
    <property type="molecule type" value="Genomic_DNA"/>
</dbReference>
<accession>A0ABY3PPH2</accession>
<protein>
    <recommendedName>
        <fullName evidence="1">C2H2-type domain-containing protein</fullName>
    </recommendedName>
</protein>
<proteinExistence type="predicted"/>